<dbReference type="NCBIfam" id="TIGR00826">
    <property type="entry name" value="EIIB_glc"/>
    <property type="match status" value="1"/>
</dbReference>
<feature type="transmembrane region" description="Helical" evidence="12">
    <location>
        <begin position="42"/>
        <end position="66"/>
    </location>
</feature>
<feature type="transmembrane region" description="Helical" evidence="12">
    <location>
        <begin position="118"/>
        <end position="138"/>
    </location>
</feature>
<evidence type="ECO:0000256" key="8">
    <source>
        <dbReference type="ARBA" id="ARBA00022777"/>
    </source>
</evidence>
<gene>
    <name evidence="15" type="primary">nagE</name>
    <name evidence="15" type="ORF">Q5H91_10480</name>
</gene>
<dbReference type="Proteomes" id="UP001230685">
    <property type="component" value="Unassembled WGS sequence"/>
</dbReference>
<dbReference type="InterPro" id="IPR036878">
    <property type="entry name" value="Glu_permease_IIB"/>
</dbReference>
<feature type="transmembrane region" description="Helical" evidence="12">
    <location>
        <begin position="12"/>
        <end position="30"/>
    </location>
</feature>
<protein>
    <submittedName>
        <fullName evidence="15">N-acetylglucosamine-specific PTS transporter subunit IIBC</fullName>
        <ecNumber evidence="15">2.7.1.193</ecNumber>
    </submittedName>
</protein>
<keyword evidence="9 12" id="KW-1133">Transmembrane helix</keyword>
<feature type="domain" description="PTS EIIB type-1" evidence="13">
    <location>
        <begin position="401"/>
        <end position="483"/>
    </location>
</feature>
<keyword evidence="4" id="KW-0762">Sugar transport</keyword>
<dbReference type="PROSITE" id="PS51098">
    <property type="entry name" value="PTS_EIIB_TYPE_1"/>
    <property type="match status" value="1"/>
</dbReference>
<dbReference type="PROSITE" id="PS01035">
    <property type="entry name" value="PTS_EIIB_TYPE_1_CYS"/>
    <property type="match status" value="1"/>
</dbReference>
<keyword evidence="16" id="KW-1185">Reference proteome</keyword>
<feature type="active site" description="Phosphocysteine intermediate; for EIIB activity" evidence="11">
    <location>
        <position position="423"/>
    </location>
</feature>
<dbReference type="PROSITE" id="PS51103">
    <property type="entry name" value="PTS_EIIC_TYPE_1"/>
    <property type="match status" value="1"/>
</dbReference>
<evidence type="ECO:0000313" key="15">
    <source>
        <dbReference type="EMBL" id="MDP1027640.1"/>
    </source>
</evidence>
<evidence type="ECO:0000256" key="5">
    <source>
        <dbReference type="ARBA" id="ARBA00022679"/>
    </source>
</evidence>
<evidence type="ECO:0000256" key="9">
    <source>
        <dbReference type="ARBA" id="ARBA00022989"/>
    </source>
</evidence>
<evidence type="ECO:0000313" key="16">
    <source>
        <dbReference type="Proteomes" id="UP001230685"/>
    </source>
</evidence>
<dbReference type="Pfam" id="PF02378">
    <property type="entry name" value="PTS_EIIC"/>
    <property type="match status" value="1"/>
</dbReference>
<evidence type="ECO:0000256" key="7">
    <source>
        <dbReference type="ARBA" id="ARBA00022692"/>
    </source>
</evidence>
<evidence type="ECO:0000256" key="1">
    <source>
        <dbReference type="ARBA" id="ARBA00004651"/>
    </source>
</evidence>
<feature type="domain" description="PTS EIIC type-1" evidence="14">
    <location>
        <begin position="3"/>
        <end position="389"/>
    </location>
</feature>
<dbReference type="SUPFAM" id="SSF55604">
    <property type="entry name" value="Glucose permease domain IIB"/>
    <property type="match status" value="1"/>
</dbReference>
<evidence type="ECO:0000256" key="11">
    <source>
        <dbReference type="PROSITE-ProRule" id="PRU00421"/>
    </source>
</evidence>
<evidence type="ECO:0000259" key="13">
    <source>
        <dbReference type="PROSITE" id="PS51098"/>
    </source>
</evidence>
<dbReference type="CDD" id="cd00212">
    <property type="entry name" value="PTS_IIB_glc"/>
    <property type="match status" value="1"/>
</dbReference>
<evidence type="ECO:0000256" key="6">
    <source>
        <dbReference type="ARBA" id="ARBA00022683"/>
    </source>
</evidence>
<keyword evidence="6" id="KW-0598">Phosphotransferase system</keyword>
<dbReference type="InterPro" id="IPR018113">
    <property type="entry name" value="PTrfase_EIIB_Cys"/>
</dbReference>
<sequence length="565" mass="59069">MSGRVLPFFQALGRALMLPIAVLPVAGMLLRLGQPDLLDIGFVSAAGAAVFDNLGLLFAVGVATGFARDGNGAACLAGLVCYLVSTRGAEALIVLPPAGPDLAEDVRKAVEAAARTAAIHRFDVPLGIAAGLIGGSFYNRFATLRLPDYLAFFGGRRFVPIASGFAGLGIAAALGLSYAPLNEGVDALSQTVTGAGGWGLFLFGMLNRLLIVTGLHHILNNVAYFIVGDYHGTTGDLRRFFAGDPTAGGFMSGFFPIMMFGLPAACLAMYHEALPERRKATGGLLLSLALTSFLTGVTEPIEFSFMFLAPLLYAIHAVLTGLAEAIMNALGVRLGYGFSAGLFDYVLNYGKATRPLLLLPVGAGYALVYYAVFRFAIRRWSLPTPGREAESPVTAGPQVEGPRAAAYVAALGGAANLVEVGACTTRLRLVVHDPSAIDDAALKRLGARGVLRPSANVVQVVLGPVADMVALEMRTVLEVAAGDVAISHPLSAEPQCQPLPDAIGRALGGERNVAEASRHPGRWRIRLIDPASVDEDALQGAGILAVARPSPNVVHLLFDTTETTV</sequence>
<feature type="transmembrane region" description="Helical" evidence="12">
    <location>
        <begin position="303"/>
        <end position="323"/>
    </location>
</feature>
<dbReference type="InterPro" id="IPR050429">
    <property type="entry name" value="PTS_Glucose_EIICBA"/>
</dbReference>
<dbReference type="InterPro" id="IPR001996">
    <property type="entry name" value="PTS_IIB_1"/>
</dbReference>
<organism evidence="15 16">
    <name type="scientific">Sphingomonas aurea</name>
    <dbReference type="NCBI Taxonomy" id="3063994"/>
    <lineage>
        <taxon>Bacteria</taxon>
        <taxon>Pseudomonadati</taxon>
        <taxon>Pseudomonadota</taxon>
        <taxon>Alphaproteobacteria</taxon>
        <taxon>Sphingomonadales</taxon>
        <taxon>Sphingomonadaceae</taxon>
        <taxon>Sphingomonas</taxon>
    </lineage>
</organism>
<evidence type="ECO:0000256" key="3">
    <source>
        <dbReference type="ARBA" id="ARBA00022475"/>
    </source>
</evidence>
<evidence type="ECO:0000256" key="2">
    <source>
        <dbReference type="ARBA" id="ARBA00022448"/>
    </source>
</evidence>
<keyword evidence="5 15" id="KW-0808">Transferase</keyword>
<accession>A0ABT9EKZ5</accession>
<dbReference type="Pfam" id="PF00367">
    <property type="entry name" value="PTS_EIIB"/>
    <property type="match status" value="1"/>
</dbReference>
<dbReference type="RefSeq" id="WP_305173349.1">
    <property type="nucleotide sequence ID" value="NZ_JAUUDS010000004.1"/>
</dbReference>
<dbReference type="GO" id="GO:0103111">
    <property type="term" value="F:protein-N(pi)-phosphohistidine--N-acetyl-D-glucosamine phosphotransferase activity"/>
    <property type="evidence" value="ECO:0007669"/>
    <property type="project" value="UniProtKB-EC"/>
</dbReference>
<dbReference type="InterPro" id="IPR003352">
    <property type="entry name" value="PTS_EIIC"/>
</dbReference>
<feature type="transmembrane region" description="Helical" evidence="12">
    <location>
        <begin position="280"/>
        <end position="297"/>
    </location>
</feature>
<dbReference type="PANTHER" id="PTHR30009">
    <property type="entry name" value="CYTOCHROME C-TYPE SYNTHESIS PROTEIN AND PTS TRANSMEMBRANE COMPONENT"/>
    <property type="match status" value="1"/>
</dbReference>
<evidence type="ECO:0000259" key="14">
    <source>
        <dbReference type="PROSITE" id="PS51103"/>
    </source>
</evidence>
<name>A0ABT9EKZ5_9SPHN</name>
<dbReference type="NCBIfam" id="TIGR01998">
    <property type="entry name" value="PTS-II-BC-nag"/>
    <property type="match status" value="1"/>
</dbReference>
<reference evidence="15 16" key="1">
    <citation type="submission" date="2023-07" db="EMBL/GenBank/DDBJ databases">
        <authorList>
            <person name="Kim M.K."/>
        </authorList>
    </citation>
    <scope>NUCLEOTIDE SEQUENCE [LARGE SCALE GENOMIC DNA]</scope>
    <source>
        <strain evidence="15 16">KR1UV-12</strain>
    </source>
</reference>
<evidence type="ECO:0000256" key="10">
    <source>
        <dbReference type="ARBA" id="ARBA00023136"/>
    </source>
</evidence>
<feature type="transmembrane region" description="Helical" evidence="12">
    <location>
        <begin position="158"/>
        <end position="181"/>
    </location>
</feature>
<evidence type="ECO:0000256" key="4">
    <source>
        <dbReference type="ARBA" id="ARBA00022597"/>
    </source>
</evidence>
<comment type="caution">
    <text evidence="15">The sequence shown here is derived from an EMBL/GenBank/DDBJ whole genome shotgun (WGS) entry which is preliminary data.</text>
</comment>
<evidence type="ECO:0000256" key="12">
    <source>
        <dbReference type="SAM" id="Phobius"/>
    </source>
</evidence>
<dbReference type="InterPro" id="IPR013013">
    <property type="entry name" value="PTS_EIIC_1"/>
</dbReference>
<dbReference type="EMBL" id="JAUUDS010000004">
    <property type="protein sequence ID" value="MDP1027640.1"/>
    <property type="molecule type" value="Genomic_DNA"/>
</dbReference>
<keyword evidence="7 12" id="KW-0812">Transmembrane</keyword>
<proteinExistence type="predicted"/>
<dbReference type="Gene3D" id="3.30.1360.60">
    <property type="entry name" value="Glucose permease domain IIB"/>
    <property type="match status" value="1"/>
</dbReference>
<feature type="transmembrane region" description="Helical" evidence="12">
    <location>
        <begin position="356"/>
        <end position="377"/>
    </location>
</feature>
<keyword evidence="10 12" id="KW-0472">Membrane</keyword>
<keyword evidence="3" id="KW-1003">Cell membrane</keyword>
<dbReference type="PANTHER" id="PTHR30009:SF4">
    <property type="entry name" value="PTS SYSTEM N-ACETYLGLUCOSAMINE-SPECIFIC EIICBA COMPONENT"/>
    <property type="match status" value="1"/>
</dbReference>
<dbReference type="InterPro" id="IPR010974">
    <property type="entry name" value="PTS_IIBC_nag"/>
</dbReference>
<dbReference type="EC" id="2.7.1.193" evidence="15"/>
<comment type="subcellular location">
    <subcellularLocation>
        <location evidence="1">Cell membrane</location>
        <topology evidence="1">Multi-pass membrane protein</topology>
    </subcellularLocation>
</comment>
<keyword evidence="2" id="KW-0813">Transport</keyword>
<feature type="transmembrane region" description="Helical" evidence="12">
    <location>
        <begin position="247"/>
        <end position="268"/>
    </location>
</feature>
<keyword evidence="8" id="KW-0418">Kinase</keyword>